<sequence>MHLTQVMAGAAHGGAETFFTTLAAALEGDGVDQSLVIRPHAHRVEALRAAGCTVETAPFGGGLDLRTPGILRRHLRDHGATVALAWMNRAASKLPAGPWLRAARLGGYYDLKYYRGFDHLIAIIPGIRRHILDGGWPEHRVHTIPNFCEVDAAAVPVPRADHGTPDDAPLLLALGRLHPAKGLDVLLHALVEVPAAWLWIAGEGPNRAELEALADSLGVAGRVRFLGWRTDRTALMGAADMVVFPSRYEPNGTVTVEAWAHGKPLVVADAAGPAEMVRDGDDALLVPKDDAAALAGAIRRVLDSRDLGAHLAGRGLERVAAEFSRASVVARYRALMDALKAADA</sequence>
<feature type="domain" description="Glycosyl transferase family 1" evidence="1">
    <location>
        <begin position="159"/>
        <end position="311"/>
    </location>
</feature>
<evidence type="ECO:0000313" key="3">
    <source>
        <dbReference type="Proteomes" id="UP000199412"/>
    </source>
</evidence>
<dbReference type="InterPro" id="IPR001296">
    <property type="entry name" value="Glyco_trans_1"/>
</dbReference>
<dbReference type="PANTHER" id="PTHR12526">
    <property type="entry name" value="GLYCOSYLTRANSFERASE"/>
    <property type="match status" value="1"/>
</dbReference>
<proteinExistence type="predicted"/>
<dbReference type="CDD" id="cd03811">
    <property type="entry name" value="GT4_GT28_WabH-like"/>
    <property type="match status" value="1"/>
</dbReference>
<keyword evidence="2" id="KW-0808">Transferase</keyword>
<dbReference type="OrthoDB" id="529131at2"/>
<reference evidence="2 3" key="1">
    <citation type="submission" date="2016-10" db="EMBL/GenBank/DDBJ databases">
        <authorList>
            <person name="de Groot N.N."/>
        </authorList>
    </citation>
    <scope>NUCLEOTIDE SEQUENCE [LARGE SCALE GENOMIC DNA]</scope>
    <source>
        <strain evidence="2 3">ATCC 700224</strain>
    </source>
</reference>
<dbReference type="Gene3D" id="3.40.50.2000">
    <property type="entry name" value="Glycogen Phosphorylase B"/>
    <property type="match status" value="2"/>
</dbReference>
<dbReference type="EMBL" id="FNAP01000011">
    <property type="protein sequence ID" value="SDE75715.1"/>
    <property type="molecule type" value="Genomic_DNA"/>
</dbReference>
<dbReference type="RefSeq" id="WP_092787381.1">
    <property type="nucleotide sequence ID" value="NZ_FNAP01000011.1"/>
</dbReference>
<organism evidence="2 3">
    <name type="scientific">Rhodospira trueperi</name>
    <dbReference type="NCBI Taxonomy" id="69960"/>
    <lineage>
        <taxon>Bacteria</taxon>
        <taxon>Pseudomonadati</taxon>
        <taxon>Pseudomonadota</taxon>
        <taxon>Alphaproteobacteria</taxon>
        <taxon>Rhodospirillales</taxon>
        <taxon>Rhodospirillaceae</taxon>
        <taxon>Rhodospira</taxon>
    </lineage>
</organism>
<keyword evidence="3" id="KW-1185">Reference proteome</keyword>
<evidence type="ECO:0000259" key="1">
    <source>
        <dbReference type="Pfam" id="PF00534"/>
    </source>
</evidence>
<gene>
    <name evidence="2" type="ORF">SAMN05421720_11187</name>
</gene>
<protein>
    <submittedName>
        <fullName evidence="2">Glycosyltransferase involved in cell wall bisynthesis</fullName>
    </submittedName>
</protein>
<evidence type="ECO:0000313" key="2">
    <source>
        <dbReference type="EMBL" id="SDE75715.1"/>
    </source>
</evidence>
<accession>A0A1G7FJE8</accession>
<dbReference type="GO" id="GO:0016757">
    <property type="term" value="F:glycosyltransferase activity"/>
    <property type="evidence" value="ECO:0007669"/>
    <property type="project" value="InterPro"/>
</dbReference>
<dbReference type="Proteomes" id="UP000199412">
    <property type="component" value="Unassembled WGS sequence"/>
</dbReference>
<dbReference type="STRING" id="69960.SAMN05421720_11187"/>
<dbReference type="Pfam" id="PF00534">
    <property type="entry name" value="Glycos_transf_1"/>
    <property type="match status" value="1"/>
</dbReference>
<dbReference type="AlphaFoldDB" id="A0A1G7FJE8"/>
<dbReference type="SUPFAM" id="SSF53756">
    <property type="entry name" value="UDP-Glycosyltransferase/glycogen phosphorylase"/>
    <property type="match status" value="1"/>
</dbReference>
<name>A0A1G7FJE8_9PROT</name>